<feature type="transmembrane region" description="Helical" evidence="1">
    <location>
        <begin position="35"/>
        <end position="53"/>
    </location>
</feature>
<dbReference type="EMBL" id="AP027742">
    <property type="protein sequence ID" value="BDZ78252.1"/>
    <property type="molecule type" value="Genomic_DNA"/>
</dbReference>
<evidence type="ECO:0000313" key="2">
    <source>
        <dbReference type="EMBL" id="BDZ78252.1"/>
    </source>
</evidence>
<keyword evidence="1" id="KW-1133">Transmembrane helix</keyword>
<reference evidence="3" key="1">
    <citation type="journal article" date="2023" name="Int. J. Syst. Evol. Microbiol.">
        <title>Claveliimonas bilis gen. nov., sp. nov., deoxycholic acid-producing bacteria isolated from human faeces, and reclassification of Sellimonas monacensis Zenner et al. 2021 as Claveliimonas monacensis comb. nov.</title>
        <authorList>
            <person name="Hisatomi A."/>
            <person name="Kastawa N.W.E.P.G."/>
            <person name="Song I."/>
            <person name="Ohkuma M."/>
            <person name="Fukiya S."/>
            <person name="Sakamoto M."/>
        </authorList>
    </citation>
    <scope>NUCLEOTIDE SEQUENCE [LARGE SCALE GENOMIC DNA]</scope>
    <source>
        <strain evidence="3">12BBH14</strain>
    </source>
</reference>
<gene>
    <name evidence="2" type="ORF">Lac1_24350</name>
</gene>
<keyword evidence="3" id="KW-1185">Reference proteome</keyword>
<feature type="transmembrane region" description="Helical" evidence="1">
    <location>
        <begin position="91"/>
        <end position="109"/>
    </location>
</feature>
<sequence>MTLGLLFIAFIVFSVISVLGILLLFLTKDERKKKGIFYFLAVWGMLIAVFSATSQPSNYIVSQLIAWAFGFLSIAGLVVHYKAKVKARCYAAYLLVSASSILGVLHLFVL</sequence>
<evidence type="ECO:0000256" key="1">
    <source>
        <dbReference type="SAM" id="Phobius"/>
    </source>
</evidence>
<dbReference type="RefSeq" id="WP_230105415.1">
    <property type="nucleotide sequence ID" value="NZ_AP024845.1"/>
</dbReference>
<feature type="transmembrane region" description="Helical" evidence="1">
    <location>
        <begin position="59"/>
        <end position="79"/>
    </location>
</feature>
<evidence type="ECO:0008006" key="4">
    <source>
        <dbReference type="Google" id="ProtNLM"/>
    </source>
</evidence>
<keyword evidence="1" id="KW-0472">Membrane</keyword>
<name>A0ABN6Z4Y8_9FIRM</name>
<accession>A0ABN6Z4Y8</accession>
<keyword evidence="1" id="KW-0812">Transmembrane</keyword>
<evidence type="ECO:0000313" key="3">
    <source>
        <dbReference type="Proteomes" id="UP001305815"/>
    </source>
</evidence>
<feature type="transmembrane region" description="Helical" evidence="1">
    <location>
        <begin position="6"/>
        <end position="26"/>
    </location>
</feature>
<protein>
    <recommendedName>
        <fullName evidence="4">NADH dehydrogenase subunit 6</fullName>
    </recommendedName>
</protein>
<proteinExistence type="predicted"/>
<dbReference type="Proteomes" id="UP001305815">
    <property type="component" value="Chromosome"/>
</dbReference>
<organism evidence="2 3">
    <name type="scientific">Claveliimonas bilis</name>
    <dbReference type="NCBI Taxonomy" id="3028070"/>
    <lineage>
        <taxon>Bacteria</taxon>
        <taxon>Bacillati</taxon>
        <taxon>Bacillota</taxon>
        <taxon>Clostridia</taxon>
        <taxon>Lachnospirales</taxon>
        <taxon>Lachnospiraceae</taxon>
        <taxon>Claveliimonas</taxon>
    </lineage>
</organism>